<name>X1LVN9_9ZZZZ</name>
<evidence type="ECO:0008006" key="3">
    <source>
        <dbReference type="Google" id="ProtNLM"/>
    </source>
</evidence>
<feature type="non-terminal residue" evidence="2">
    <location>
        <position position="178"/>
    </location>
</feature>
<protein>
    <recommendedName>
        <fullName evidence="3">Autotransporter outer membrane beta-barrel domain-containing protein</fullName>
    </recommendedName>
</protein>
<evidence type="ECO:0000256" key="1">
    <source>
        <dbReference type="SAM" id="MobiDB-lite"/>
    </source>
</evidence>
<proteinExistence type="predicted"/>
<dbReference type="PANTHER" id="PTHR31513">
    <property type="entry name" value="EPHRIN TYPE-B RECEPTOR"/>
    <property type="match status" value="1"/>
</dbReference>
<evidence type="ECO:0000313" key="2">
    <source>
        <dbReference type="EMBL" id="GAI09881.1"/>
    </source>
</evidence>
<feature type="non-terminal residue" evidence="2">
    <location>
        <position position="1"/>
    </location>
</feature>
<sequence>GDYSDYPGGSGGLTYGFSTQPTNTGSGGGGTDAGYPASGGRGGGAIKLNVSGTTTIDGSITANGENGGVDSKNYCGGGGGSGGSIYIITGTLAGNGSITTNGGNGGSGVTYGAGGGGAGGRIAIEYTTIDATNPIGNNKIFAYGGSGYQYGGAGTIYTKQASAVNGDLLVDNNNNSGA</sequence>
<feature type="region of interest" description="Disordered" evidence="1">
    <location>
        <begin position="1"/>
        <end position="35"/>
    </location>
</feature>
<feature type="compositionally biased region" description="Gly residues" evidence="1">
    <location>
        <begin position="25"/>
        <end position="35"/>
    </location>
</feature>
<gene>
    <name evidence="2" type="ORF">S06H3_23706</name>
</gene>
<dbReference type="AlphaFoldDB" id="X1LVN9"/>
<organism evidence="2">
    <name type="scientific">marine sediment metagenome</name>
    <dbReference type="NCBI Taxonomy" id="412755"/>
    <lineage>
        <taxon>unclassified sequences</taxon>
        <taxon>metagenomes</taxon>
        <taxon>ecological metagenomes</taxon>
    </lineage>
</organism>
<accession>X1LVN9</accession>
<reference evidence="2" key="1">
    <citation type="journal article" date="2014" name="Front. Microbiol.">
        <title>High frequency of phylogenetically diverse reductive dehalogenase-homologous genes in deep subseafloor sedimentary metagenomes.</title>
        <authorList>
            <person name="Kawai M."/>
            <person name="Futagami T."/>
            <person name="Toyoda A."/>
            <person name="Takaki Y."/>
            <person name="Nishi S."/>
            <person name="Hori S."/>
            <person name="Arai W."/>
            <person name="Tsubouchi T."/>
            <person name="Morono Y."/>
            <person name="Uchiyama I."/>
            <person name="Ito T."/>
            <person name="Fujiyama A."/>
            <person name="Inagaki F."/>
            <person name="Takami H."/>
        </authorList>
    </citation>
    <scope>NUCLEOTIDE SEQUENCE</scope>
    <source>
        <strain evidence="2">Expedition CK06-06</strain>
    </source>
</reference>
<comment type="caution">
    <text evidence="2">The sequence shown here is derived from an EMBL/GenBank/DDBJ whole genome shotgun (WGS) entry which is preliminary data.</text>
</comment>
<dbReference type="EMBL" id="BARV01012952">
    <property type="protein sequence ID" value="GAI09881.1"/>
    <property type="molecule type" value="Genomic_DNA"/>
</dbReference>
<dbReference type="PANTHER" id="PTHR31513:SF2">
    <property type="entry name" value="MRAZ"/>
    <property type="match status" value="1"/>
</dbReference>